<organism evidence="2 3">
    <name type="scientific">Conidiobolus coronatus (strain ATCC 28846 / CBS 209.66 / NRRL 28638)</name>
    <name type="common">Delacroixia coronata</name>
    <dbReference type="NCBI Taxonomy" id="796925"/>
    <lineage>
        <taxon>Eukaryota</taxon>
        <taxon>Fungi</taxon>
        <taxon>Fungi incertae sedis</taxon>
        <taxon>Zoopagomycota</taxon>
        <taxon>Entomophthoromycotina</taxon>
        <taxon>Entomophthoromycetes</taxon>
        <taxon>Entomophthorales</taxon>
        <taxon>Ancylistaceae</taxon>
        <taxon>Conidiobolus</taxon>
    </lineage>
</organism>
<feature type="domain" description="SWI/SNF and RSC complexes subunit Ssr4 C-terminal" evidence="1">
    <location>
        <begin position="263"/>
        <end position="348"/>
    </location>
</feature>
<protein>
    <recommendedName>
        <fullName evidence="1">SWI/SNF and RSC complexes subunit Ssr4 C-terminal domain-containing protein</fullName>
    </recommendedName>
</protein>
<reference evidence="2 3" key="1">
    <citation type="journal article" date="2015" name="Genome Biol. Evol.">
        <title>Phylogenomic analyses indicate that early fungi evolved digesting cell walls of algal ancestors of land plants.</title>
        <authorList>
            <person name="Chang Y."/>
            <person name="Wang S."/>
            <person name="Sekimoto S."/>
            <person name="Aerts A.L."/>
            <person name="Choi C."/>
            <person name="Clum A."/>
            <person name="LaButti K.M."/>
            <person name="Lindquist E.A."/>
            <person name="Yee Ngan C."/>
            <person name="Ohm R.A."/>
            <person name="Salamov A.A."/>
            <person name="Grigoriev I.V."/>
            <person name="Spatafora J.W."/>
            <person name="Berbee M.L."/>
        </authorList>
    </citation>
    <scope>NUCLEOTIDE SEQUENCE [LARGE SCALE GENOMIC DNA]</scope>
    <source>
        <strain evidence="2 3">NRRL 28638</strain>
    </source>
</reference>
<dbReference type="Proteomes" id="UP000070444">
    <property type="component" value="Unassembled WGS sequence"/>
</dbReference>
<dbReference type="Pfam" id="PF20497">
    <property type="entry name" value="SWI-SNF_Ssr4_C"/>
    <property type="match status" value="1"/>
</dbReference>
<dbReference type="AlphaFoldDB" id="A0A137P7X6"/>
<accession>A0A137P7X6</accession>
<dbReference type="OrthoDB" id="5321006at2759"/>
<keyword evidence="3" id="KW-1185">Reference proteome</keyword>
<gene>
    <name evidence="2" type="ORF">CONCODRAFT_6258</name>
</gene>
<evidence type="ECO:0000313" key="3">
    <source>
        <dbReference type="Proteomes" id="UP000070444"/>
    </source>
</evidence>
<evidence type="ECO:0000259" key="1">
    <source>
        <dbReference type="Pfam" id="PF20497"/>
    </source>
</evidence>
<name>A0A137P7X6_CONC2</name>
<evidence type="ECO:0000313" key="2">
    <source>
        <dbReference type="EMBL" id="KXN71092.1"/>
    </source>
</evidence>
<dbReference type="InterPro" id="IPR046464">
    <property type="entry name" value="SWI-SNF_Ssr4_C"/>
</dbReference>
<sequence length="409" mass="45986">MSQQFNPNAMMNPILQAAGGQGMINPLGIQPGVPISQGGLGGDYLIAKVDTKHEFIPQTMDPRHVSTTLLQASQFKPDDFSWKKMYLPGDGKVFIVNMSTIDKLPDDGYSWISPENKTKLPLQANLHLVICETLMGCKPGEKQPTMSKFRYYFETMEPRTTQIQLIHYLPLSTVSRDRQINQAQFAAQRMGSLPQHPAHHTQLPIKPSMPQMPHHPMNYPPPNAAHKFQKKSKLKGVHDPRLQGTAHVQPGAQVEHKAHYPGGDELDLVTAKEVSLFRYMRNHNWMEDIFSPVSVNKLTAPEPHFTEAKVESLNKLLQSASQTNQELKENQKNDTYSKLIADKSELFGQLTNIDNIQDLNEFSQKELANIGPANEDSKLEVKPKLLTEITEPTPFNTAVQSPSLQFLKI</sequence>
<dbReference type="EMBL" id="KQ964484">
    <property type="protein sequence ID" value="KXN71092.1"/>
    <property type="molecule type" value="Genomic_DNA"/>
</dbReference>
<proteinExistence type="predicted"/>